<feature type="non-terminal residue" evidence="1">
    <location>
        <position position="1"/>
    </location>
</feature>
<dbReference type="EMBL" id="JAHRHJ020000003">
    <property type="protein sequence ID" value="KAH9321732.1"/>
    <property type="molecule type" value="Genomic_DNA"/>
</dbReference>
<organism evidence="1 2">
    <name type="scientific">Taxus chinensis</name>
    <name type="common">Chinese yew</name>
    <name type="synonym">Taxus wallichiana var. chinensis</name>
    <dbReference type="NCBI Taxonomy" id="29808"/>
    <lineage>
        <taxon>Eukaryota</taxon>
        <taxon>Viridiplantae</taxon>
        <taxon>Streptophyta</taxon>
        <taxon>Embryophyta</taxon>
        <taxon>Tracheophyta</taxon>
        <taxon>Spermatophyta</taxon>
        <taxon>Pinopsida</taxon>
        <taxon>Pinidae</taxon>
        <taxon>Conifers II</taxon>
        <taxon>Cupressales</taxon>
        <taxon>Taxaceae</taxon>
        <taxon>Taxus</taxon>
    </lineage>
</organism>
<comment type="caution">
    <text evidence="1">The sequence shown here is derived from an EMBL/GenBank/DDBJ whole genome shotgun (WGS) entry which is preliminary data.</text>
</comment>
<keyword evidence="2" id="KW-1185">Reference proteome</keyword>
<evidence type="ECO:0000313" key="2">
    <source>
        <dbReference type="Proteomes" id="UP000824469"/>
    </source>
</evidence>
<dbReference type="AlphaFoldDB" id="A0AA38GDI9"/>
<name>A0AA38GDI9_TAXCH</name>
<dbReference type="Proteomes" id="UP000824469">
    <property type="component" value="Unassembled WGS sequence"/>
</dbReference>
<proteinExistence type="predicted"/>
<accession>A0AA38GDI9</accession>
<reference evidence="1 2" key="1">
    <citation type="journal article" date="2021" name="Nat. Plants">
        <title>The Taxus genome provides insights into paclitaxel biosynthesis.</title>
        <authorList>
            <person name="Xiong X."/>
            <person name="Gou J."/>
            <person name="Liao Q."/>
            <person name="Li Y."/>
            <person name="Zhou Q."/>
            <person name="Bi G."/>
            <person name="Li C."/>
            <person name="Du R."/>
            <person name="Wang X."/>
            <person name="Sun T."/>
            <person name="Guo L."/>
            <person name="Liang H."/>
            <person name="Lu P."/>
            <person name="Wu Y."/>
            <person name="Zhang Z."/>
            <person name="Ro D.K."/>
            <person name="Shang Y."/>
            <person name="Huang S."/>
            <person name="Yan J."/>
        </authorList>
    </citation>
    <scope>NUCLEOTIDE SEQUENCE [LARGE SCALE GENOMIC DNA]</scope>
    <source>
        <strain evidence="1">Ta-2019</strain>
    </source>
</reference>
<sequence>LSMQEVFDYGLAWIPTNIADDGHVVLNTYHQMGGDRVSLQENIGGCHTIEERSSAVL</sequence>
<evidence type="ECO:0000313" key="1">
    <source>
        <dbReference type="EMBL" id="KAH9321732.1"/>
    </source>
</evidence>
<feature type="non-terminal residue" evidence="1">
    <location>
        <position position="57"/>
    </location>
</feature>
<protein>
    <submittedName>
        <fullName evidence="1">Uncharacterized protein</fullName>
    </submittedName>
</protein>
<gene>
    <name evidence="1" type="ORF">KI387_016371</name>
</gene>